<evidence type="ECO:0000313" key="1">
    <source>
        <dbReference type="EMBL" id="SQC91932.1"/>
    </source>
</evidence>
<gene>
    <name evidence="1" type="ORF">NCTC12120_05114</name>
</gene>
<dbReference type="EMBL" id="UAVU01000008">
    <property type="protein sequence ID" value="SQC91932.1"/>
    <property type="molecule type" value="Genomic_DNA"/>
</dbReference>
<dbReference type="AlphaFoldDB" id="A0A2X3IHM7"/>
<name>A0A2X3IHM7_9ENTR</name>
<sequence>MLGRIGMVLNNATTATQAFAHAYKLGARKRRRQSWAMLKY</sequence>
<organism evidence="1 2">
    <name type="scientific">Cedecea neteri</name>
    <dbReference type="NCBI Taxonomy" id="158822"/>
    <lineage>
        <taxon>Bacteria</taxon>
        <taxon>Pseudomonadati</taxon>
        <taxon>Pseudomonadota</taxon>
        <taxon>Gammaproteobacteria</taxon>
        <taxon>Enterobacterales</taxon>
        <taxon>Enterobacteriaceae</taxon>
        <taxon>Cedecea</taxon>
    </lineage>
</organism>
<dbReference type="Proteomes" id="UP000251197">
    <property type="component" value="Unassembled WGS sequence"/>
</dbReference>
<accession>A0A2X3IHM7</accession>
<proteinExistence type="predicted"/>
<protein>
    <submittedName>
        <fullName evidence="1">Uncharacterized protein</fullName>
    </submittedName>
</protein>
<reference evidence="1 2" key="1">
    <citation type="submission" date="2018-06" db="EMBL/GenBank/DDBJ databases">
        <authorList>
            <consortium name="Pathogen Informatics"/>
            <person name="Doyle S."/>
        </authorList>
    </citation>
    <scope>NUCLEOTIDE SEQUENCE [LARGE SCALE GENOMIC DNA]</scope>
    <source>
        <strain evidence="1 2">NCTC12120</strain>
    </source>
</reference>
<evidence type="ECO:0000313" key="2">
    <source>
        <dbReference type="Proteomes" id="UP000251197"/>
    </source>
</evidence>